<accession>A0ABR2ERN6</accession>
<evidence type="ECO:0000256" key="11">
    <source>
        <dbReference type="PROSITE-ProRule" id="PRU00812"/>
    </source>
</evidence>
<feature type="domain" description="RTR1-type" evidence="14">
    <location>
        <begin position="32"/>
        <end position="117"/>
    </location>
</feature>
<dbReference type="InterPro" id="IPR039693">
    <property type="entry name" value="Rtr1/RPAP2"/>
</dbReference>
<organism evidence="15 16">
    <name type="scientific">Hibiscus sabdariffa</name>
    <name type="common">roselle</name>
    <dbReference type="NCBI Taxonomy" id="183260"/>
    <lineage>
        <taxon>Eukaryota</taxon>
        <taxon>Viridiplantae</taxon>
        <taxon>Streptophyta</taxon>
        <taxon>Embryophyta</taxon>
        <taxon>Tracheophyta</taxon>
        <taxon>Spermatophyta</taxon>
        <taxon>Magnoliopsida</taxon>
        <taxon>eudicotyledons</taxon>
        <taxon>Gunneridae</taxon>
        <taxon>Pentapetalae</taxon>
        <taxon>rosids</taxon>
        <taxon>malvids</taxon>
        <taxon>Malvales</taxon>
        <taxon>Malvaceae</taxon>
        <taxon>Malvoideae</taxon>
        <taxon>Hibiscus</taxon>
    </lineage>
</organism>
<evidence type="ECO:0000313" key="16">
    <source>
        <dbReference type="Proteomes" id="UP001472677"/>
    </source>
</evidence>
<comment type="subcellular location">
    <subcellularLocation>
        <location evidence="1 12">Nucleus</location>
    </subcellularLocation>
</comment>
<dbReference type="EMBL" id="JBBPBM010000010">
    <property type="protein sequence ID" value="KAK8564655.1"/>
    <property type="molecule type" value="Genomic_DNA"/>
</dbReference>
<evidence type="ECO:0000256" key="5">
    <source>
        <dbReference type="ARBA" id="ARBA00022801"/>
    </source>
</evidence>
<dbReference type="Gene3D" id="1.25.40.820">
    <property type="match status" value="1"/>
</dbReference>
<evidence type="ECO:0000259" key="14">
    <source>
        <dbReference type="PROSITE" id="PS51479"/>
    </source>
</evidence>
<keyword evidence="4 12" id="KW-0863">Zinc-finger</keyword>
<comment type="caution">
    <text evidence="15">The sequence shown here is derived from an EMBL/GenBank/DDBJ whole genome shotgun (WGS) entry which is preliminary data.</text>
</comment>
<dbReference type="PANTHER" id="PTHR14732:SF0">
    <property type="entry name" value="RNA POLYMERASE II SUBUNIT B1 CTD PHOSPHATASE RPAP2-RELATED"/>
    <property type="match status" value="1"/>
</dbReference>
<evidence type="ECO:0000256" key="2">
    <source>
        <dbReference type="ARBA" id="ARBA00005676"/>
    </source>
</evidence>
<feature type="region of interest" description="Disordered" evidence="13">
    <location>
        <begin position="458"/>
        <end position="485"/>
    </location>
</feature>
<dbReference type="InterPro" id="IPR038534">
    <property type="entry name" value="Rtr1/RPAP2_sf"/>
</dbReference>
<evidence type="ECO:0000313" key="15">
    <source>
        <dbReference type="EMBL" id="KAK8564655.1"/>
    </source>
</evidence>
<keyword evidence="8 12" id="KW-0539">Nucleus</keyword>
<evidence type="ECO:0000256" key="10">
    <source>
        <dbReference type="ARBA" id="ARBA00048336"/>
    </source>
</evidence>
<name>A0ABR2ERN6_9ROSI</name>
<keyword evidence="16" id="KW-1185">Reference proteome</keyword>
<dbReference type="Pfam" id="PF04181">
    <property type="entry name" value="RPAP2_Rtr1"/>
    <property type="match status" value="1"/>
</dbReference>
<feature type="region of interest" description="Disordered" evidence="13">
    <location>
        <begin position="180"/>
        <end position="208"/>
    </location>
</feature>
<evidence type="ECO:0000256" key="9">
    <source>
        <dbReference type="ARBA" id="ARBA00047761"/>
    </source>
</evidence>
<evidence type="ECO:0000256" key="7">
    <source>
        <dbReference type="ARBA" id="ARBA00022912"/>
    </source>
</evidence>
<dbReference type="PROSITE" id="PS51479">
    <property type="entry name" value="ZF_RTR1"/>
    <property type="match status" value="1"/>
</dbReference>
<evidence type="ECO:0000256" key="1">
    <source>
        <dbReference type="ARBA" id="ARBA00004123"/>
    </source>
</evidence>
<dbReference type="InterPro" id="IPR007308">
    <property type="entry name" value="Rtr1/RPAP2_dom"/>
</dbReference>
<comment type="function">
    <text evidence="12">Putative RNA polymerase II subunit B1 C-terminal domain (CTD) phosphatase involved in RNA polymerase II transcription regulation.</text>
</comment>
<evidence type="ECO:0000256" key="4">
    <source>
        <dbReference type="ARBA" id="ARBA00022771"/>
    </source>
</evidence>
<evidence type="ECO:0000256" key="12">
    <source>
        <dbReference type="RuleBase" id="RU367080"/>
    </source>
</evidence>
<proteinExistence type="inferred from homology"/>
<gene>
    <name evidence="15" type="ORF">V6N12_058238</name>
</gene>
<evidence type="ECO:0000256" key="3">
    <source>
        <dbReference type="ARBA" id="ARBA00022723"/>
    </source>
</evidence>
<keyword evidence="6 12" id="KW-0862">Zinc</keyword>
<dbReference type="Proteomes" id="UP001472677">
    <property type="component" value="Unassembled WGS sequence"/>
</dbReference>
<keyword evidence="7 12" id="KW-0904">Protein phosphatase</keyword>
<comment type="catalytic activity">
    <reaction evidence="10 12">
        <text>O-phospho-L-threonyl-[protein] + H2O = L-threonyl-[protein] + phosphate</text>
        <dbReference type="Rhea" id="RHEA:47004"/>
        <dbReference type="Rhea" id="RHEA-COMP:11060"/>
        <dbReference type="Rhea" id="RHEA-COMP:11605"/>
        <dbReference type="ChEBI" id="CHEBI:15377"/>
        <dbReference type="ChEBI" id="CHEBI:30013"/>
        <dbReference type="ChEBI" id="CHEBI:43474"/>
        <dbReference type="ChEBI" id="CHEBI:61977"/>
        <dbReference type="EC" id="3.1.3.16"/>
    </reaction>
</comment>
<comment type="similarity">
    <text evidence="2 11 12">Belongs to the RPAP2 family.</text>
</comment>
<reference evidence="15 16" key="1">
    <citation type="journal article" date="2024" name="G3 (Bethesda)">
        <title>Genome assembly of Hibiscus sabdariffa L. provides insights into metabolisms of medicinal natural products.</title>
        <authorList>
            <person name="Kim T."/>
        </authorList>
    </citation>
    <scope>NUCLEOTIDE SEQUENCE [LARGE SCALE GENOMIC DNA]</scope>
    <source>
        <strain evidence="15">TK-2024</strain>
        <tissue evidence="15">Old leaves</tissue>
    </source>
</reference>
<keyword evidence="5 12" id="KW-0378">Hydrolase</keyword>
<feature type="compositionally biased region" description="Low complexity" evidence="13">
    <location>
        <begin position="182"/>
        <end position="192"/>
    </location>
</feature>
<protein>
    <recommendedName>
        <fullName evidence="12">RNA polymerase II subunit B1 CTD phosphatase RPAP2 homolog</fullName>
        <ecNumber evidence="12">3.1.3.16</ecNumber>
    </recommendedName>
</protein>
<evidence type="ECO:0000256" key="13">
    <source>
        <dbReference type="SAM" id="MobiDB-lite"/>
    </source>
</evidence>
<keyword evidence="3 12" id="KW-0479">Metal-binding</keyword>
<feature type="compositionally biased region" description="Acidic residues" evidence="13">
    <location>
        <begin position="467"/>
        <end position="477"/>
    </location>
</feature>
<evidence type="ECO:0000256" key="6">
    <source>
        <dbReference type="ARBA" id="ARBA00022833"/>
    </source>
</evidence>
<sequence length="686" mass="75199">MAKDQSVSVSEAVHKIQLHLLDGIQGENQLFSSGSLISRSDYEDVVTERSISNSCGYPLCPNPLPSEPRRRGRYRISLKEHRVYDLQETSRFCSADCLINSRAFAGSLQEERCSVLNHAKLNAILSLFDDVDLGDKGLGKDENLGFSDLRIKENEETKAGEVSLVGPSNAIEGYVPQRELVSKPSPSKNSKNGVFDSSSSKLGNSKRDTSVNNEIEFSSTIIMNNEYTISKNLGSLRQGQRTKPSSMKDIINEMDFTSEIIMNDGYTVSKTSPGSRQGCSGLKLKEVEGVCKDFEERCLISESSSGLREKNSSIVEQPSTSCVYQNDLGTIGTEAEKETHVDKAVASGEVVLKSSLKSAGAKKLNRSVTWADNKNVDNAWKGNLCEVKEMDTQKGDSEMCGREDGDDDTVLRFASAEACAMALSKAAAAVSSGDSDVNDAVSEAGLIILPYPLEADKEEQGKNVDTLEPEAESEPEEGPVKWPAKPGIPRSDFFDPEDSWFDAPPEGFSLTLSTFATLWNALFEWITSSSLAYIYGRDETFHEEYLSVNGREYPQKIVLRDGRSSEIKETLAGCISRALPAVVTALRLPIPISTLEQGMGRLLETMSFVEALPAFRMKQWQVIVLLFIDALSVCRIPALTSHLTNGRTLLHKVLDGAQISMEEYEVMKDLIIPLGRAPHFSAQSGA</sequence>
<evidence type="ECO:0000256" key="8">
    <source>
        <dbReference type="ARBA" id="ARBA00023242"/>
    </source>
</evidence>
<dbReference type="PANTHER" id="PTHR14732">
    <property type="entry name" value="RNA POLYMERASE II SUBUNIT B1 CTD PHOSPHATASE RPAP2-RELATED"/>
    <property type="match status" value="1"/>
</dbReference>
<dbReference type="EC" id="3.1.3.16" evidence="12"/>
<comment type="catalytic activity">
    <reaction evidence="9 12">
        <text>O-phospho-L-seryl-[protein] + H2O = L-seryl-[protein] + phosphate</text>
        <dbReference type="Rhea" id="RHEA:20629"/>
        <dbReference type="Rhea" id="RHEA-COMP:9863"/>
        <dbReference type="Rhea" id="RHEA-COMP:11604"/>
        <dbReference type="ChEBI" id="CHEBI:15377"/>
        <dbReference type="ChEBI" id="CHEBI:29999"/>
        <dbReference type="ChEBI" id="CHEBI:43474"/>
        <dbReference type="ChEBI" id="CHEBI:83421"/>
        <dbReference type="EC" id="3.1.3.16"/>
    </reaction>
</comment>